<reference evidence="6" key="1">
    <citation type="submission" date="2022-10" db="EMBL/GenBank/DDBJ databases">
        <authorList>
            <person name="Koch H."/>
        </authorList>
    </citation>
    <scope>NUCLEOTIDE SEQUENCE</scope>
    <source>
        <strain evidence="6">DNF</strain>
    </source>
</reference>
<keyword evidence="1" id="KW-0328">Glycosyltransferase</keyword>
<evidence type="ECO:0000256" key="3">
    <source>
        <dbReference type="SAM" id="Phobius"/>
    </source>
</evidence>
<evidence type="ECO:0008006" key="8">
    <source>
        <dbReference type="Google" id="ProtNLM"/>
    </source>
</evidence>
<feature type="transmembrane region" description="Helical" evidence="3">
    <location>
        <begin position="277"/>
        <end position="298"/>
    </location>
</feature>
<dbReference type="Pfam" id="PF13439">
    <property type="entry name" value="Glyco_transf_4"/>
    <property type="match status" value="1"/>
</dbReference>
<sequence>MNILALQTGQYEHFSSAVEQAVVRYPDARLTGLIKADDLERARISKLFKEIIQIQDDGPLRTLYKLGVTSFDYCLVPFEDRFGIQYWTFRSIPIRLGIHHIGSYNRLHRFKEAPLAIWILESLFVNTVARAIVLVMCFGKRVWWRLRRNLSIAVLFVLAGLALLLRGLASLGLHPVKWVIEKRLPTGRRRVVLHIPSLGLGGAQRQLAIFLERIDRSLWDVEVVTVDALDKFFEPTIREQNITIHYLNPHCQLYEVGLVWQLVRYLYRRPCHVLHSWLHFSVAIGAVAGTLVGIARIIGSIRSEQPARFPWFFPPWQRAIDIVTAPLQTVIIANSNAVRHENQQWAFLPERKMVTIYNGINVQDIRPLLPEQERQLREELHLPQGTPVVGIVGRLSPEKDHITFLRAARFVIDVMPTAVFVVVGGGPLHDAIRAEIAALGLEGCVVMTGERRDVLYLIQLMDILVLTSTSEGLPNVLLEAAVCGVPTVTCAAGGASEVVVHGETGFVVPCKDPRSVADRVLDLIRDRALRQKFIDAAKARTRILFSAERFAASVEGCYCEQYGRTYQQDNKRKNTHVAVEHPHD</sequence>
<gene>
    <name evidence="6" type="ORF">DNFV4_03615</name>
</gene>
<feature type="domain" description="Glycosyltransferase subfamily 4-like N-terminal" evidence="5">
    <location>
        <begin position="201"/>
        <end position="363"/>
    </location>
</feature>
<keyword evidence="3" id="KW-1133">Transmembrane helix</keyword>
<evidence type="ECO:0000256" key="2">
    <source>
        <dbReference type="ARBA" id="ARBA00022679"/>
    </source>
</evidence>
<organism evidence="6 7">
    <name type="scientific">Nitrospira tepida</name>
    <dbReference type="NCBI Taxonomy" id="2973512"/>
    <lineage>
        <taxon>Bacteria</taxon>
        <taxon>Pseudomonadati</taxon>
        <taxon>Nitrospirota</taxon>
        <taxon>Nitrospiria</taxon>
        <taxon>Nitrospirales</taxon>
        <taxon>Nitrospiraceae</taxon>
        <taxon>Nitrospira</taxon>
    </lineage>
</organism>
<evidence type="ECO:0000259" key="4">
    <source>
        <dbReference type="Pfam" id="PF00534"/>
    </source>
</evidence>
<dbReference type="EMBL" id="OX365700">
    <property type="protein sequence ID" value="CAI4033182.1"/>
    <property type="molecule type" value="Genomic_DNA"/>
</dbReference>
<dbReference type="PANTHER" id="PTHR12526">
    <property type="entry name" value="GLYCOSYLTRANSFERASE"/>
    <property type="match status" value="1"/>
</dbReference>
<keyword evidence="2" id="KW-0808">Transferase</keyword>
<evidence type="ECO:0000313" key="7">
    <source>
        <dbReference type="Proteomes" id="UP001179121"/>
    </source>
</evidence>
<dbReference type="Pfam" id="PF00534">
    <property type="entry name" value="Glycos_transf_1"/>
    <property type="match status" value="1"/>
</dbReference>
<feature type="transmembrane region" description="Helical" evidence="3">
    <location>
        <begin position="115"/>
        <end position="138"/>
    </location>
</feature>
<dbReference type="PANTHER" id="PTHR12526:SF510">
    <property type="entry name" value="D-INOSITOL 3-PHOSPHATE GLYCOSYLTRANSFERASE"/>
    <property type="match status" value="1"/>
</dbReference>
<evidence type="ECO:0000256" key="1">
    <source>
        <dbReference type="ARBA" id="ARBA00022676"/>
    </source>
</evidence>
<dbReference type="SUPFAM" id="SSF53756">
    <property type="entry name" value="UDP-Glycosyltransferase/glycogen phosphorylase"/>
    <property type="match status" value="1"/>
</dbReference>
<dbReference type="RefSeq" id="WP_289270176.1">
    <property type="nucleotide sequence ID" value="NZ_OX365700.1"/>
</dbReference>
<evidence type="ECO:0000313" key="6">
    <source>
        <dbReference type="EMBL" id="CAI4033182.1"/>
    </source>
</evidence>
<dbReference type="InterPro" id="IPR028098">
    <property type="entry name" value="Glyco_trans_4-like_N"/>
</dbReference>
<dbReference type="KEGG" id="nti:DNFV4_03615"/>
<name>A0AA86T7S8_9BACT</name>
<dbReference type="Proteomes" id="UP001179121">
    <property type="component" value="Chromosome"/>
</dbReference>
<feature type="domain" description="Glycosyl transferase family 1" evidence="4">
    <location>
        <begin position="374"/>
        <end position="539"/>
    </location>
</feature>
<proteinExistence type="predicted"/>
<evidence type="ECO:0000259" key="5">
    <source>
        <dbReference type="Pfam" id="PF13439"/>
    </source>
</evidence>
<keyword evidence="7" id="KW-1185">Reference proteome</keyword>
<dbReference type="InterPro" id="IPR001296">
    <property type="entry name" value="Glyco_trans_1"/>
</dbReference>
<protein>
    <recommendedName>
        <fullName evidence="8">Glycosyltransferase</fullName>
    </recommendedName>
</protein>
<dbReference type="GO" id="GO:0016757">
    <property type="term" value="F:glycosyltransferase activity"/>
    <property type="evidence" value="ECO:0007669"/>
    <property type="project" value="UniProtKB-KW"/>
</dbReference>
<accession>A0AA86T7S8</accession>
<dbReference type="Gene3D" id="3.40.50.2000">
    <property type="entry name" value="Glycogen Phosphorylase B"/>
    <property type="match status" value="2"/>
</dbReference>
<keyword evidence="3" id="KW-0472">Membrane</keyword>
<dbReference type="AlphaFoldDB" id="A0AA86T7S8"/>
<keyword evidence="3" id="KW-0812">Transmembrane</keyword>
<feature type="transmembrane region" description="Helical" evidence="3">
    <location>
        <begin position="150"/>
        <end position="169"/>
    </location>
</feature>